<evidence type="ECO:0000313" key="2">
    <source>
        <dbReference type="EMBL" id="BCX68824.1"/>
    </source>
</evidence>
<keyword evidence="1" id="KW-1133">Transmembrane helix</keyword>
<reference evidence="2 3" key="1">
    <citation type="submission" date="2016-04" db="EMBL/GenBank/DDBJ databases">
        <title>Complete genome sequence of Pseudomonas sp. LAB-08 isolated from TCE contaminated aquifer soil.</title>
        <authorList>
            <person name="Dohra H."/>
            <person name="Suzuki K."/>
            <person name="Fatma A."/>
            <person name="Inuzuka Y."/>
            <person name="Honjo M."/>
            <person name="Tashiro Y."/>
            <person name="Futamata H."/>
        </authorList>
    </citation>
    <scope>NUCLEOTIDE SEQUENCE [LARGE SCALE GENOMIC DNA]</scope>
    <source>
        <strain evidence="2 3">LAB-08</strain>
    </source>
</reference>
<proteinExistence type="predicted"/>
<keyword evidence="1" id="KW-0472">Membrane</keyword>
<evidence type="ECO:0000256" key="1">
    <source>
        <dbReference type="SAM" id="Phobius"/>
    </source>
</evidence>
<feature type="transmembrane region" description="Helical" evidence="1">
    <location>
        <begin position="6"/>
        <end position="24"/>
    </location>
</feature>
<dbReference type="Proteomes" id="UP000218595">
    <property type="component" value="Chromosome"/>
</dbReference>
<sequence>MFLKALIYWPLLAVAIVAILCRLIHKAKVIDRAGNDSDRRAPWINGWR</sequence>
<protein>
    <submittedName>
        <fullName evidence="2">Uncharacterized protein</fullName>
    </submittedName>
</protein>
<accession>A0ABM7RSZ2</accession>
<gene>
    <name evidence="2" type="ORF">LAB08_R34660</name>
</gene>
<keyword evidence="1" id="KW-0812">Transmembrane</keyword>
<name>A0ABM7RSZ2_9PSED</name>
<dbReference type="RefSeq" id="WP_172901595.1">
    <property type="nucleotide sequence ID" value="NZ_AP017423.2"/>
</dbReference>
<keyword evidence="3" id="KW-1185">Reference proteome</keyword>
<organism evidence="2 3">
    <name type="scientific">Pseudomonas izuensis</name>
    <dbReference type="NCBI Taxonomy" id="2684212"/>
    <lineage>
        <taxon>Bacteria</taxon>
        <taxon>Pseudomonadati</taxon>
        <taxon>Pseudomonadota</taxon>
        <taxon>Gammaproteobacteria</taxon>
        <taxon>Pseudomonadales</taxon>
        <taxon>Pseudomonadaceae</taxon>
        <taxon>Pseudomonas</taxon>
    </lineage>
</organism>
<dbReference type="EMBL" id="AP017423">
    <property type="protein sequence ID" value="BCX68824.1"/>
    <property type="molecule type" value="Genomic_DNA"/>
</dbReference>
<evidence type="ECO:0000313" key="3">
    <source>
        <dbReference type="Proteomes" id="UP000218595"/>
    </source>
</evidence>